<comment type="similarity">
    <text evidence="3">Belongs to the PMEI family.</text>
</comment>
<name>A0A3B6I5U3_WHEAT</name>
<evidence type="ECO:0000256" key="3">
    <source>
        <dbReference type="ARBA" id="ARBA00038471"/>
    </source>
</evidence>
<evidence type="ECO:0000256" key="2">
    <source>
        <dbReference type="ARBA" id="ARBA00023157"/>
    </source>
</evidence>
<protein>
    <recommendedName>
        <fullName evidence="4">Pectinesterase inhibitor domain-containing protein</fullName>
    </recommendedName>
</protein>
<reference evidence="5" key="2">
    <citation type="submission" date="2018-10" db="UniProtKB">
        <authorList>
            <consortium name="EnsemblPlants"/>
        </authorList>
    </citation>
    <scope>IDENTIFICATION</scope>
</reference>
<reference evidence="5" key="1">
    <citation type="submission" date="2018-08" db="EMBL/GenBank/DDBJ databases">
        <authorList>
            <person name="Rossello M."/>
        </authorList>
    </citation>
    <scope>NUCLEOTIDE SEQUENCE [LARGE SCALE GENOMIC DNA]</scope>
    <source>
        <strain evidence="5">cv. Chinese Spring</strain>
    </source>
</reference>
<evidence type="ECO:0000259" key="4">
    <source>
        <dbReference type="Pfam" id="PF04043"/>
    </source>
</evidence>
<keyword evidence="2" id="KW-1015">Disulfide bond</keyword>
<dbReference type="OMA" id="QMLHNTK"/>
<dbReference type="GO" id="GO:0009827">
    <property type="term" value="P:plant-type cell wall modification"/>
    <property type="evidence" value="ECO:0000318"/>
    <property type="project" value="GO_Central"/>
</dbReference>
<dbReference type="AlphaFoldDB" id="A0A3B6I5U3"/>
<keyword evidence="6" id="KW-1185">Reference proteome</keyword>
<dbReference type="InterPro" id="IPR006501">
    <property type="entry name" value="Pectinesterase_inhib_dom"/>
</dbReference>
<evidence type="ECO:0000313" key="6">
    <source>
        <dbReference type="Proteomes" id="UP000019116"/>
    </source>
</evidence>
<accession>A0A3B6I5U3</accession>
<dbReference type="Pfam" id="PF04043">
    <property type="entry name" value="PMEI"/>
    <property type="match status" value="1"/>
</dbReference>
<organism evidence="5">
    <name type="scientific">Triticum aestivum</name>
    <name type="common">Wheat</name>
    <dbReference type="NCBI Taxonomy" id="4565"/>
    <lineage>
        <taxon>Eukaryota</taxon>
        <taxon>Viridiplantae</taxon>
        <taxon>Streptophyta</taxon>
        <taxon>Embryophyta</taxon>
        <taxon>Tracheophyta</taxon>
        <taxon>Spermatophyta</taxon>
        <taxon>Magnoliopsida</taxon>
        <taxon>Liliopsida</taxon>
        <taxon>Poales</taxon>
        <taxon>Poaceae</taxon>
        <taxon>BOP clade</taxon>
        <taxon>Pooideae</taxon>
        <taxon>Triticodae</taxon>
        <taxon>Triticeae</taxon>
        <taxon>Triticinae</taxon>
        <taxon>Triticum</taxon>
    </lineage>
</organism>
<dbReference type="GO" id="GO:0004857">
    <property type="term" value="F:enzyme inhibitor activity"/>
    <property type="evidence" value="ECO:0000318"/>
    <property type="project" value="GO_Central"/>
</dbReference>
<dbReference type="InterPro" id="IPR035513">
    <property type="entry name" value="Invertase/methylesterase_inhib"/>
</dbReference>
<dbReference type="PANTHER" id="PTHR35357:SF8">
    <property type="entry name" value="OS01G0111000 PROTEIN"/>
    <property type="match status" value="1"/>
</dbReference>
<dbReference type="Proteomes" id="UP000019116">
    <property type="component" value="Chromosome 4A"/>
</dbReference>
<dbReference type="PANTHER" id="PTHR35357">
    <property type="entry name" value="OS02G0537100 PROTEIN"/>
    <property type="match status" value="1"/>
</dbReference>
<keyword evidence="1" id="KW-0732">Signal</keyword>
<proteinExistence type="inferred from homology"/>
<dbReference type="EnsemblPlants" id="TraesCS4A02G461500.1">
    <property type="protein sequence ID" value="TraesCS4A02G461500.1.cds1"/>
    <property type="gene ID" value="TraesCS4A02G461500"/>
</dbReference>
<sequence>MYITSSIHLFPTDPSISIYLPQLQYISRLPTSLIAMSTSPNHVFAIAIMLLSTIIAAEASDSGGGNPKVTNFMVEACKNASKKNQYYDPDPMTQEFCVSTLKLDKRSADAKDLHGLVLVAIDILKGQVAAANDNVKQMLHNTKNGTVTMFNLSFCVVDYDRMLSILKICDNMISEYHSSKGGANDGSRSSVLPACLTKLDEPLVDIWLRLVGESELEKLSDDYDAVGKLVKLNFCLASTI</sequence>
<feature type="domain" description="Pectinesterase inhibitor" evidence="4">
    <location>
        <begin position="74"/>
        <end position="169"/>
    </location>
</feature>
<dbReference type="Gramene" id="TraesCS4A03G1161000.1">
    <property type="protein sequence ID" value="TraesCS4A03G1161000.1.CDS1"/>
    <property type="gene ID" value="TraesCS4A03G1161000"/>
</dbReference>
<dbReference type="Gene3D" id="1.20.140.40">
    <property type="entry name" value="Invertase/pectin methylesterase inhibitor family protein"/>
    <property type="match status" value="1"/>
</dbReference>
<dbReference type="NCBIfam" id="TIGR01614">
    <property type="entry name" value="PME_inhib"/>
    <property type="match status" value="1"/>
</dbReference>
<evidence type="ECO:0000313" key="5">
    <source>
        <dbReference type="EnsemblPlants" id="TraesCS4A02G461500.1.cds1"/>
    </source>
</evidence>
<dbReference type="Gramene" id="TraesCS4A02G461500.1">
    <property type="protein sequence ID" value="TraesCS4A02G461500.1.cds1"/>
    <property type="gene ID" value="TraesCS4A02G461500"/>
</dbReference>
<dbReference type="GO" id="GO:0009505">
    <property type="term" value="C:plant-type cell wall"/>
    <property type="evidence" value="ECO:0000318"/>
    <property type="project" value="GO_Central"/>
</dbReference>
<dbReference type="SUPFAM" id="SSF101148">
    <property type="entry name" value="Plant invertase/pectin methylesterase inhibitor"/>
    <property type="match status" value="1"/>
</dbReference>
<evidence type="ECO:0000256" key="1">
    <source>
        <dbReference type="ARBA" id="ARBA00022729"/>
    </source>
</evidence>
<dbReference type="SMR" id="A0A3B6I5U3"/>